<name>A0A0E9N3E9_9BACT</name>
<keyword evidence="9" id="KW-1185">Reference proteome</keyword>
<keyword evidence="3" id="KW-0732">Signal</keyword>
<dbReference type="Gene3D" id="1.25.40.390">
    <property type="match status" value="1"/>
</dbReference>
<protein>
    <recommendedName>
        <fullName evidence="10">RagB/SusD family nutrient uptake outer membrane protein</fullName>
    </recommendedName>
</protein>
<evidence type="ECO:0000256" key="5">
    <source>
        <dbReference type="ARBA" id="ARBA00023237"/>
    </source>
</evidence>
<evidence type="ECO:0000256" key="2">
    <source>
        <dbReference type="ARBA" id="ARBA00006275"/>
    </source>
</evidence>
<dbReference type="InterPro" id="IPR033985">
    <property type="entry name" value="SusD-like_N"/>
</dbReference>
<evidence type="ECO:0008006" key="10">
    <source>
        <dbReference type="Google" id="ProtNLM"/>
    </source>
</evidence>
<reference evidence="8 9" key="1">
    <citation type="submission" date="2015-04" db="EMBL/GenBank/DDBJ databases">
        <title>Whole genome shotgun sequence of Flavihumibacter petaseus NBRC 106054.</title>
        <authorList>
            <person name="Miyazawa S."/>
            <person name="Hosoyama A."/>
            <person name="Hashimoto M."/>
            <person name="Noguchi M."/>
            <person name="Tsuchikane K."/>
            <person name="Ohji S."/>
            <person name="Yamazoe A."/>
            <person name="Ichikawa N."/>
            <person name="Kimura A."/>
            <person name="Fujita N."/>
        </authorList>
    </citation>
    <scope>NUCLEOTIDE SEQUENCE [LARGE SCALE GENOMIC DNA]</scope>
    <source>
        <strain evidence="8 9">NBRC 106054</strain>
    </source>
</reference>
<dbReference type="STRING" id="1220578.FPE01S_02_09710"/>
<keyword evidence="4" id="KW-0472">Membrane</keyword>
<dbReference type="OrthoDB" id="5694214at2"/>
<dbReference type="RefSeq" id="WP_046369687.1">
    <property type="nucleotide sequence ID" value="NZ_BBWV01000002.1"/>
</dbReference>
<dbReference type="Pfam" id="PF07980">
    <property type="entry name" value="SusD_RagB"/>
    <property type="match status" value="1"/>
</dbReference>
<dbReference type="EMBL" id="BBWV01000002">
    <property type="protein sequence ID" value="GAO43865.1"/>
    <property type="molecule type" value="Genomic_DNA"/>
</dbReference>
<organism evidence="8 9">
    <name type="scientific">Flavihumibacter petaseus NBRC 106054</name>
    <dbReference type="NCBI Taxonomy" id="1220578"/>
    <lineage>
        <taxon>Bacteria</taxon>
        <taxon>Pseudomonadati</taxon>
        <taxon>Bacteroidota</taxon>
        <taxon>Chitinophagia</taxon>
        <taxon>Chitinophagales</taxon>
        <taxon>Chitinophagaceae</taxon>
        <taxon>Flavihumibacter</taxon>
    </lineage>
</organism>
<evidence type="ECO:0000256" key="4">
    <source>
        <dbReference type="ARBA" id="ARBA00023136"/>
    </source>
</evidence>
<dbReference type="Proteomes" id="UP000033121">
    <property type="component" value="Unassembled WGS sequence"/>
</dbReference>
<dbReference type="InterPro" id="IPR011990">
    <property type="entry name" value="TPR-like_helical_dom_sf"/>
</dbReference>
<accession>A0A0E9N3E9</accession>
<comment type="subcellular location">
    <subcellularLocation>
        <location evidence="1">Cell outer membrane</location>
    </subcellularLocation>
</comment>
<gene>
    <name evidence="8" type="ORF">FPE01S_02_09710</name>
</gene>
<dbReference type="CDD" id="cd08977">
    <property type="entry name" value="SusD"/>
    <property type="match status" value="1"/>
</dbReference>
<comment type="caution">
    <text evidence="8">The sequence shown here is derived from an EMBL/GenBank/DDBJ whole genome shotgun (WGS) entry which is preliminary data.</text>
</comment>
<evidence type="ECO:0000313" key="9">
    <source>
        <dbReference type="Proteomes" id="UP000033121"/>
    </source>
</evidence>
<evidence type="ECO:0000256" key="3">
    <source>
        <dbReference type="ARBA" id="ARBA00022729"/>
    </source>
</evidence>
<sequence>MKNNISRYTSIVLVAAGLAAGTGCAKKLEQENPNAQTAETFWRNESDAMKGVNASYGSMQVDGTYMRFLPMLLDVRGDDVRSNSPWSQIYNIGRFALGTGIGDGYGWTYESCYQGVFRANQVLENVPEITMDEALKARIIGQAHFLRGFYFFHLVNLFGNVSLPLQSAAKTGQFYVPQSSAADGWNQVIDDLTQAAGLLPVDYNAVDGPDKSQTGRATKGAALAYLGKALLFNHRFAEAGEKFKAVIDLNKYALMPDYKMNFVDDKYYPGAENNVESVFEVQFSTVAGGVDLGWGGAPASAWGKYSARAITCAPRGFGWVDVQPTFSVRDEFLQEKTVDDAVDPRLDATMFYNKPGTSIYGHNFQDFYANSPADLNDLFCRKYQNGDGQRPDEFDWRSGINERIMRYADVLLMYAECLNETGNTTQAAQYMQLVRSRVKLPNREAEFAAMSQDQFRDQLAHERLLEFCLEGHRFDDIRRWGWLQDGSKLSLLKQRDPEFNSYVPGKEVYPIPLIEIQNNPGFIQNPTY</sequence>
<evidence type="ECO:0000259" key="7">
    <source>
        <dbReference type="Pfam" id="PF14322"/>
    </source>
</evidence>
<feature type="domain" description="SusD-like N-terminal" evidence="7">
    <location>
        <begin position="104"/>
        <end position="229"/>
    </location>
</feature>
<dbReference type="GO" id="GO:0009279">
    <property type="term" value="C:cell outer membrane"/>
    <property type="evidence" value="ECO:0007669"/>
    <property type="project" value="UniProtKB-SubCell"/>
</dbReference>
<evidence type="ECO:0000313" key="8">
    <source>
        <dbReference type="EMBL" id="GAO43865.1"/>
    </source>
</evidence>
<evidence type="ECO:0000256" key="1">
    <source>
        <dbReference type="ARBA" id="ARBA00004442"/>
    </source>
</evidence>
<evidence type="ECO:0000259" key="6">
    <source>
        <dbReference type="Pfam" id="PF07980"/>
    </source>
</evidence>
<feature type="domain" description="RagB/SusD" evidence="6">
    <location>
        <begin position="318"/>
        <end position="528"/>
    </location>
</feature>
<dbReference type="Pfam" id="PF14322">
    <property type="entry name" value="SusD-like_3"/>
    <property type="match status" value="1"/>
</dbReference>
<dbReference type="SUPFAM" id="SSF48452">
    <property type="entry name" value="TPR-like"/>
    <property type="match status" value="1"/>
</dbReference>
<keyword evidence="5" id="KW-0998">Cell outer membrane</keyword>
<dbReference type="InterPro" id="IPR012944">
    <property type="entry name" value="SusD_RagB_dom"/>
</dbReference>
<dbReference type="AlphaFoldDB" id="A0A0E9N3E9"/>
<dbReference type="PROSITE" id="PS51257">
    <property type="entry name" value="PROKAR_LIPOPROTEIN"/>
    <property type="match status" value="1"/>
</dbReference>
<proteinExistence type="inferred from homology"/>
<comment type="similarity">
    <text evidence="2">Belongs to the SusD family.</text>
</comment>